<dbReference type="SUPFAM" id="SSF109604">
    <property type="entry name" value="HD-domain/PDEase-like"/>
    <property type="match status" value="1"/>
</dbReference>
<dbReference type="EMBL" id="SSOC01000001">
    <property type="protein sequence ID" value="THF66944.1"/>
    <property type="molecule type" value="Genomic_DNA"/>
</dbReference>
<evidence type="ECO:0000313" key="2">
    <source>
        <dbReference type="EMBL" id="THF66944.1"/>
    </source>
</evidence>
<evidence type="ECO:0000259" key="1">
    <source>
        <dbReference type="PROSITE" id="PS51833"/>
    </source>
</evidence>
<evidence type="ECO:0000313" key="3">
    <source>
        <dbReference type="Proteomes" id="UP000308430"/>
    </source>
</evidence>
<organism evidence="2 3">
    <name type="scientific">Pseudothauera nasutitermitis</name>
    <dbReference type="NCBI Taxonomy" id="2565930"/>
    <lineage>
        <taxon>Bacteria</taxon>
        <taxon>Pseudomonadati</taxon>
        <taxon>Pseudomonadota</taxon>
        <taxon>Betaproteobacteria</taxon>
        <taxon>Rhodocyclales</taxon>
        <taxon>Zoogloeaceae</taxon>
        <taxon>Pseudothauera</taxon>
    </lineage>
</organism>
<dbReference type="PROSITE" id="PS51833">
    <property type="entry name" value="HDOD"/>
    <property type="match status" value="1"/>
</dbReference>
<protein>
    <submittedName>
        <fullName evidence="2">HDOD domain-containing protein</fullName>
    </submittedName>
</protein>
<comment type="caution">
    <text evidence="2">The sequence shown here is derived from an EMBL/GenBank/DDBJ whole genome shotgun (WGS) entry which is preliminary data.</text>
</comment>
<dbReference type="OrthoDB" id="9804751at2"/>
<proteinExistence type="predicted"/>
<feature type="domain" description="HDOD" evidence="1">
    <location>
        <begin position="256"/>
        <end position="442"/>
    </location>
</feature>
<dbReference type="Gene3D" id="1.10.3210.10">
    <property type="entry name" value="Hypothetical protein af1432"/>
    <property type="match status" value="1"/>
</dbReference>
<gene>
    <name evidence="2" type="ORF">E6C76_00685</name>
</gene>
<dbReference type="RefSeq" id="WP_136346353.1">
    <property type="nucleotide sequence ID" value="NZ_SSOC01000001.1"/>
</dbReference>
<accession>A0A4V3WCF0</accession>
<dbReference type="PANTHER" id="PTHR33525">
    <property type="match status" value="1"/>
</dbReference>
<dbReference type="Pfam" id="PF08668">
    <property type="entry name" value="HDOD"/>
    <property type="match status" value="1"/>
</dbReference>
<dbReference type="AlphaFoldDB" id="A0A4V3WCF0"/>
<name>A0A4V3WCF0_9RHOO</name>
<sequence>MLKALRDWLSDRREPPGPTPPPAGAQAFAQLNRNAPLRAGTATGEDSAAASLSYLCREAVLGRDQHVAGYQFMLHEGTRGNIRNSSRRIHHVYAEVLVRNLIHADIGRLLGHRLAFIQVPDSFLAHPCLADLPAGNVVLEIMPHPDPGAPAPEALVETVRGLRQAGFRIGLPNPQAVPEHAALLPQADVVVARAPTLDALRHVELGRLIAASAPNARLLVRDLPALEDFRFAYKMGGALFQGPFITSREDWSEGELSPDTLRIAALIKHLREDADTRKIAALIKQDAALALRLLRYINSAANALPEPIQSIEHALLILGRAPLQRWLILLNCGTAQRGGRSAAALEAALIRARMMELLAARRAPAEREELFLVGLLSLADVIMRAPLGKILAQLALAPAIRTALLNAEGPLYPLLELAIATENGHADAQRVRCAAERCGVAPHQASIRHLEAVMWAMELQA</sequence>
<keyword evidence="3" id="KW-1185">Reference proteome</keyword>
<dbReference type="PANTHER" id="PTHR33525:SF4">
    <property type="entry name" value="CYCLIC DI-GMP PHOSPHODIESTERASE CDGJ"/>
    <property type="match status" value="1"/>
</dbReference>
<reference evidence="2 3" key="1">
    <citation type="submission" date="2019-04" db="EMBL/GenBank/DDBJ databases">
        <title>Azoarcus nasutitermitis sp. nov. isolated from termite nest.</title>
        <authorList>
            <person name="Lin S.-Y."/>
            <person name="Hameed A."/>
            <person name="Hsu Y.-H."/>
            <person name="Young C.-C."/>
        </authorList>
    </citation>
    <scope>NUCLEOTIDE SEQUENCE [LARGE SCALE GENOMIC DNA]</scope>
    <source>
        <strain evidence="2 3">CC-YHH838</strain>
    </source>
</reference>
<dbReference type="InterPro" id="IPR052340">
    <property type="entry name" value="RNase_Y/CdgJ"/>
</dbReference>
<dbReference type="InterPro" id="IPR013976">
    <property type="entry name" value="HDOD"/>
</dbReference>
<dbReference type="Proteomes" id="UP000308430">
    <property type="component" value="Unassembled WGS sequence"/>
</dbReference>